<accession>A0ABT7Y7I1</accession>
<evidence type="ECO:0000313" key="3">
    <source>
        <dbReference type="Proteomes" id="UP001169719"/>
    </source>
</evidence>
<organism evidence="2 3">
    <name type="scientific">Vibrio agarivorans</name>
    <dbReference type="NCBI Taxonomy" id="153622"/>
    <lineage>
        <taxon>Bacteria</taxon>
        <taxon>Pseudomonadati</taxon>
        <taxon>Pseudomonadota</taxon>
        <taxon>Gammaproteobacteria</taxon>
        <taxon>Vibrionales</taxon>
        <taxon>Vibrionaceae</taxon>
        <taxon>Vibrio</taxon>
    </lineage>
</organism>
<keyword evidence="3" id="KW-1185">Reference proteome</keyword>
<dbReference type="SUPFAM" id="SSF53955">
    <property type="entry name" value="Lysozyme-like"/>
    <property type="match status" value="1"/>
</dbReference>
<keyword evidence="1" id="KW-0732">Signal</keyword>
<dbReference type="RefSeq" id="WP_289964145.1">
    <property type="nucleotide sequence ID" value="NZ_JAUEOZ010000003.1"/>
</dbReference>
<evidence type="ECO:0000256" key="1">
    <source>
        <dbReference type="SAM" id="SignalP"/>
    </source>
</evidence>
<reference evidence="2" key="1">
    <citation type="submission" date="2024-05" db="EMBL/GenBank/DDBJ databases">
        <title>Genome Sequences of Four Agar- Degrading Marine Bacteria.</title>
        <authorList>
            <person name="Phillips E.K."/>
            <person name="Shaffer J.C."/>
            <person name="Henson M.W."/>
            <person name="Temperton B."/>
            <person name="Thrash C.J."/>
            <person name="Martin M.O."/>
        </authorList>
    </citation>
    <scope>NUCLEOTIDE SEQUENCE</scope>
    <source>
        <strain evidence="2">EKP203</strain>
    </source>
</reference>
<feature type="signal peptide" evidence="1">
    <location>
        <begin position="1"/>
        <end position="22"/>
    </location>
</feature>
<dbReference type="EMBL" id="JAUEOZ010000003">
    <property type="protein sequence ID" value="MDN2483962.1"/>
    <property type="molecule type" value="Genomic_DNA"/>
</dbReference>
<dbReference type="InterPro" id="IPR023346">
    <property type="entry name" value="Lysozyme-like_dom_sf"/>
</dbReference>
<dbReference type="Proteomes" id="UP001169719">
    <property type="component" value="Unassembled WGS sequence"/>
</dbReference>
<proteinExistence type="predicted"/>
<protein>
    <submittedName>
        <fullName evidence="2">Transglycosylase SLT domain-containing protein</fullName>
    </submittedName>
</protein>
<feature type="chain" id="PRO_5045251268" evidence="1">
    <location>
        <begin position="23"/>
        <end position="181"/>
    </location>
</feature>
<gene>
    <name evidence="2" type="ORF">QWJ08_21640</name>
</gene>
<sequence>MMVKVLHFSTLLILFFSASVLAQIPPFYHQIAEKHEVPVTVVYALALTESNTRMNDGTAKPWPYTINLHGKVDQFLTAHQMVNHAESLKSTGRLTFDVGLFQVNWYWVGRHKVGTIRELADPYTNGDIAMETIKLYKTHHNTWGEAAGRYHNPANKNGLADIYEAKFNEHHARIIRQSRSS</sequence>
<name>A0ABT7Y7I1_9VIBR</name>
<evidence type="ECO:0000313" key="2">
    <source>
        <dbReference type="EMBL" id="MDN2483962.1"/>
    </source>
</evidence>
<comment type="caution">
    <text evidence="2">The sequence shown here is derived from an EMBL/GenBank/DDBJ whole genome shotgun (WGS) entry which is preliminary data.</text>
</comment>